<reference evidence="3" key="2">
    <citation type="submission" date="2016-07" db="EMBL/GenBank/DDBJ databases">
        <title>Nontailed viruses are major unrecognized killers of bacteria in the ocean.</title>
        <authorList>
            <person name="Kauffman K."/>
            <person name="Hussain F."/>
            <person name="Yang J."/>
            <person name="Arevalo P."/>
            <person name="Brown J."/>
            <person name="Cutler M."/>
            <person name="Kelly L."/>
            <person name="Polz M.F."/>
        </authorList>
    </citation>
    <scope>NUCLEOTIDE SEQUENCE [LARGE SCALE GENOMIC DNA]</scope>
    <source>
        <strain evidence="3">10N.286.54.F3</strain>
    </source>
</reference>
<evidence type="ECO:0000313" key="3">
    <source>
        <dbReference type="Proteomes" id="UP000235405"/>
    </source>
</evidence>
<reference evidence="2" key="3">
    <citation type="submission" date="2016-07" db="EMBL/GenBank/DDBJ databases">
        <authorList>
            <person name="Wan K."/>
            <person name="Booth B."/>
            <person name="Spirohn K."/>
            <person name="Hao T."/>
            <person name="Hu Y."/>
            <person name="Calderwood M."/>
            <person name="Hill D."/>
            <person name="Mohr S."/>
            <person name="Vidal M."/>
            <person name="Celniker S."/>
            <person name="Perrimon N."/>
        </authorList>
    </citation>
    <scope>NUCLEOTIDE SEQUENCE</scope>
    <source>
        <strain evidence="2">10N.286.54.F3</strain>
    </source>
</reference>
<accession>A0A0H3ZVH5</accession>
<dbReference type="EMBL" id="KP795539">
    <property type="protein sequence ID" value="AKN37521.1"/>
    <property type="molecule type" value="Genomic_DNA"/>
</dbReference>
<gene>
    <name evidence="2" type="ORF">BCV19_22530</name>
</gene>
<reference evidence="2" key="4">
    <citation type="journal article" date="2018" name="Nature">
        <title>A major lineage of non-tailed dsDNA viruses as unrecognized killers of marine bacteria.</title>
        <authorList>
            <person name="Kauffman K.M."/>
            <person name="Hussain F.A."/>
            <person name="Yang J."/>
            <person name="Arevalo P."/>
            <person name="Brown J.M."/>
            <person name="Chang W.K."/>
            <person name="VanInsberghe D."/>
            <person name="Elsherbini J."/>
            <person name="Sharma R.S."/>
            <person name="Cutler M.B."/>
            <person name="Kelly L."/>
            <person name="Polz M.F."/>
        </authorList>
    </citation>
    <scope>NUCLEOTIDE SEQUENCE</scope>
    <source>
        <strain evidence="2">10N.286.54.F3</strain>
    </source>
</reference>
<reference evidence="1" key="1">
    <citation type="journal article" date="2015" name="MBio">
        <title>Eco-Evolutionary Dynamics of Episomes among Ecologically Cohesive Bacterial Populations.</title>
        <authorList>
            <person name="Xue H."/>
            <person name="Cordero O.X."/>
            <person name="Camas F.M."/>
            <person name="Trimble W."/>
            <person name="Meyer F."/>
            <person name="Guglielmini J."/>
            <person name="Rocha E.P."/>
            <person name="Polz M.F."/>
        </authorList>
    </citation>
    <scope>NUCLEOTIDE SEQUENCE</scope>
    <source>
        <strain evidence="1">5S_214</strain>
    </source>
</reference>
<protein>
    <submittedName>
        <fullName evidence="1">Uncharacterized protein</fullName>
    </submittedName>
</protein>
<sequence length="69" mass="7699">MTDKFKYFIIVSQDSEDVERSEGTIAYFANPVGKGDTVYWDHENGSSGGVIKVVEHHPTVSILIVKKID</sequence>
<dbReference type="EMBL" id="MCSW01000031">
    <property type="protein sequence ID" value="PMF32412.1"/>
    <property type="molecule type" value="Genomic_DNA"/>
</dbReference>
<dbReference type="RefSeq" id="WP_016787191.1">
    <property type="nucleotide sequence ID" value="NZ_CAWNSL010000019.1"/>
</dbReference>
<name>A0A0H3ZVH5_VIBSP</name>
<dbReference type="AlphaFoldDB" id="A0A0H3ZVH5"/>
<proteinExistence type="predicted"/>
<organism evidence="1">
    <name type="scientific">Vibrio splendidus</name>
    <dbReference type="NCBI Taxonomy" id="29497"/>
    <lineage>
        <taxon>Bacteria</taxon>
        <taxon>Pseudomonadati</taxon>
        <taxon>Pseudomonadota</taxon>
        <taxon>Gammaproteobacteria</taxon>
        <taxon>Vibrionales</taxon>
        <taxon>Vibrionaceae</taxon>
        <taxon>Vibrio</taxon>
    </lineage>
</organism>
<evidence type="ECO:0000313" key="1">
    <source>
        <dbReference type="EMBL" id="AKN37521.1"/>
    </source>
</evidence>
<dbReference type="Proteomes" id="UP000235405">
    <property type="component" value="Unassembled WGS sequence"/>
</dbReference>
<evidence type="ECO:0000313" key="2">
    <source>
        <dbReference type="EMBL" id="PMF32412.1"/>
    </source>
</evidence>